<proteinExistence type="predicted"/>
<evidence type="ECO:0000256" key="1">
    <source>
        <dbReference type="SAM" id="MobiDB-lite"/>
    </source>
</evidence>
<evidence type="ECO:0008006" key="5">
    <source>
        <dbReference type="Google" id="ProtNLM"/>
    </source>
</evidence>
<name>A0A1H6B4W5_9BACT</name>
<reference evidence="3 4" key="1">
    <citation type="submission" date="2016-10" db="EMBL/GenBank/DDBJ databases">
        <authorList>
            <person name="de Groot N.N."/>
        </authorList>
    </citation>
    <scope>NUCLEOTIDE SEQUENCE [LARGE SCALE GENOMIC DNA]</scope>
    <source>
        <strain evidence="3 4">DSM 22489</strain>
    </source>
</reference>
<accession>A0A1H6B4W5</accession>
<dbReference type="AlphaFoldDB" id="A0A1H6B4W5"/>
<dbReference type="EMBL" id="FNVA01000006">
    <property type="protein sequence ID" value="SEG55176.1"/>
    <property type="molecule type" value="Genomic_DNA"/>
</dbReference>
<gene>
    <name evidence="3" type="ORF">SAMN05421819_3476</name>
</gene>
<feature type="signal peptide" evidence="2">
    <location>
        <begin position="1"/>
        <end position="23"/>
    </location>
</feature>
<organism evidence="3 4">
    <name type="scientific">Bryocella elongata</name>
    <dbReference type="NCBI Taxonomy" id="863522"/>
    <lineage>
        <taxon>Bacteria</taxon>
        <taxon>Pseudomonadati</taxon>
        <taxon>Acidobacteriota</taxon>
        <taxon>Terriglobia</taxon>
        <taxon>Terriglobales</taxon>
        <taxon>Acidobacteriaceae</taxon>
        <taxon>Bryocella</taxon>
    </lineage>
</organism>
<evidence type="ECO:0000256" key="2">
    <source>
        <dbReference type="SAM" id="SignalP"/>
    </source>
</evidence>
<protein>
    <recommendedName>
        <fullName evidence="5">VWFA-related domain-containing protein</fullName>
    </recommendedName>
</protein>
<sequence>MLCFRHSGPVLLLLTLLGTSAHAQEPAPPEQADPHPYTLHVYANRMQVAALVLNENAENIAGVTADKFNISIDSGPRFHPTRTRVEGDDPVSLAILLDDDGSDRDLMKAVTAELPVFARTALLPDDRISVYAVDCNLIGSANRAHATPEVMEKSIASALAYPTLHQPNGRHCGSKVKLWDTVTTVLARMSTSPERRVLLVVSSGGDAGSSISPEHLALRAGSLGVAVFSIASNTQTVFDPHVRSLLATGLRALPASAGMSYITSSNGGMIFSIDPSQVRSTLEHFARLLRTRYIVEFPTPDEGGAGDHNLSIEVPRAFEVLATGDSWNDLDQSVRDDPSTVHGSASPTVMGKKRPAAPR</sequence>
<feature type="chain" id="PRO_5009293342" description="VWFA-related domain-containing protein" evidence="2">
    <location>
        <begin position="24"/>
        <end position="359"/>
    </location>
</feature>
<evidence type="ECO:0000313" key="4">
    <source>
        <dbReference type="Proteomes" id="UP000236728"/>
    </source>
</evidence>
<keyword evidence="4" id="KW-1185">Reference proteome</keyword>
<dbReference type="Proteomes" id="UP000236728">
    <property type="component" value="Unassembled WGS sequence"/>
</dbReference>
<feature type="region of interest" description="Disordered" evidence="1">
    <location>
        <begin position="329"/>
        <end position="359"/>
    </location>
</feature>
<keyword evidence="2" id="KW-0732">Signal</keyword>
<evidence type="ECO:0000313" key="3">
    <source>
        <dbReference type="EMBL" id="SEG55176.1"/>
    </source>
</evidence>